<evidence type="ECO:0000313" key="1">
    <source>
        <dbReference type="EMBL" id="KAG9271292.1"/>
    </source>
</evidence>
<evidence type="ECO:0000313" key="2">
    <source>
        <dbReference type="Proteomes" id="UP000752171"/>
    </source>
</evidence>
<sequence length="71" mass="8360">MCRFPILSLTPFSLCFRKLPIGEKEYWRGNSCRRCRPAKHPGGQLLRRRGWQTGLWLRLTGLLLHPLTKKI</sequence>
<dbReference type="AlphaFoldDB" id="A0A8T2LN12"/>
<proteinExistence type="predicted"/>
<comment type="caution">
    <text evidence="1">The sequence shown here is derived from an EMBL/GenBank/DDBJ whole genome shotgun (WGS) entry which is preliminary data.</text>
</comment>
<reference evidence="1 2" key="1">
    <citation type="submission" date="2021-07" db="EMBL/GenBank/DDBJ databases">
        <authorList>
            <person name="Imarazene B."/>
            <person name="Zahm M."/>
            <person name="Klopp C."/>
            <person name="Cabau C."/>
            <person name="Beille S."/>
            <person name="Jouanno E."/>
            <person name="Castinel A."/>
            <person name="Lluch J."/>
            <person name="Gil L."/>
            <person name="Kuchtly C."/>
            <person name="Lopez Roques C."/>
            <person name="Donnadieu C."/>
            <person name="Parrinello H."/>
            <person name="Journot L."/>
            <person name="Du K."/>
            <person name="Schartl M."/>
            <person name="Retaux S."/>
            <person name="Guiguen Y."/>
        </authorList>
    </citation>
    <scope>NUCLEOTIDE SEQUENCE [LARGE SCALE GENOMIC DNA]</scope>
    <source>
        <strain evidence="1">Pach_M1</strain>
        <tissue evidence="1">Testis</tissue>
    </source>
</reference>
<organism evidence="1 2">
    <name type="scientific">Astyanax mexicanus</name>
    <name type="common">Blind cave fish</name>
    <name type="synonym">Astyanax fasciatus mexicanus</name>
    <dbReference type="NCBI Taxonomy" id="7994"/>
    <lineage>
        <taxon>Eukaryota</taxon>
        <taxon>Metazoa</taxon>
        <taxon>Chordata</taxon>
        <taxon>Craniata</taxon>
        <taxon>Vertebrata</taxon>
        <taxon>Euteleostomi</taxon>
        <taxon>Actinopterygii</taxon>
        <taxon>Neopterygii</taxon>
        <taxon>Teleostei</taxon>
        <taxon>Ostariophysi</taxon>
        <taxon>Characiformes</taxon>
        <taxon>Characoidei</taxon>
        <taxon>Acestrorhamphidae</taxon>
        <taxon>Acestrorhamphinae</taxon>
        <taxon>Astyanax</taxon>
    </lineage>
</organism>
<dbReference type="EMBL" id="JAICCE010000011">
    <property type="protein sequence ID" value="KAG9271292.1"/>
    <property type="molecule type" value="Genomic_DNA"/>
</dbReference>
<accession>A0A8T2LN12</accession>
<protein>
    <submittedName>
        <fullName evidence="1">Uncharacterized protein</fullName>
    </submittedName>
</protein>
<gene>
    <name evidence="1" type="ORF">AMEX_G14191</name>
</gene>
<dbReference type="Proteomes" id="UP000752171">
    <property type="component" value="Unassembled WGS sequence"/>
</dbReference>
<name>A0A8T2LN12_ASTMX</name>